<dbReference type="Proteomes" id="UP001225316">
    <property type="component" value="Unassembled WGS sequence"/>
</dbReference>
<dbReference type="InterPro" id="IPR025411">
    <property type="entry name" value="DUF4136"/>
</dbReference>
<feature type="signal peptide" evidence="1">
    <location>
        <begin position="1"/>
        <end position="21"/>
    </location>
</feature>
<evidence type="ECO:0000313" key="3">
    <source>
        <dbReference type="EMBL" id="MDQ8208945.1"/>
    </source>
</evidence>
<dbReference type="Gene3D" id="3.30.160.670">
    <property type="match status" value="1"/>
</dbReference>
<evidence type="ECO:0000259" key="2">
    <source>
        <dbReference type="Pfam" id="PF13590"/>
    </source>
</evidence>
<keyword evidence="1" id="KW-0732">Signal</keyword>
<feature type="domain" description="DUF4136" evidence="2">
    <location>
        <begin position="24"/>
        <end position="179"/>
    </location>
</feature>
<comment type="caution">
    <text evidence="3">The sequence shown here is derived from an EMBL/GenBank/DDBJ whole genome shotgun (WGS) entry which is preliminary data.</text>
</comment>
<evidence type="ECO:0000256" key="1">
    <source>
        <dbReference type="SAM" id="SignalP"/>
    </source>
</evidence>
<keyword evidence="4" id="KW-1185">Reference proteome</keyword>
<dbReference type="RefSeq" id="WP_308951684.1">
    <property type="nucleotide sequence ID" value="NZ_JARXHW010000046.1"/>
</dbReference>
<sequence>MKPTALLLLLATILITGCVSPTTVDYDRTAKAKINSYKCFVIDSREERSNYQDIVLSPIVDRRIEQALSRTLQAKGMNQDCAEPDFRVTFNTITKTKTEVNDLGVGPTPFRRYPYHGYGGYSKIDINQYEEGTFIVDIIDQASKELVWRGTYTQRLGWSAPNDQEVQQIVSDILVNFPPQSE</sequence>
<name>A0ABU1AXT5_9BACT</name>
<gene>
    <name evidence="3" type="ORF">QEH52_15575</name>
</gene>
<organism evidence="3 4">
    <name type="scientific">Thalassobacterium maritimum</name>
    <dbReference type="NCBI Taxonomy" id="3041265"/>
    <lineage>
        <taxon>Bacteria</taxon>
        <taxon>Pseudomonadati</taxon>
        <taxon>Verrucomicrobiota</taxon>
        <taxon>Opitutia</taxon>
        <taxon>Puniceicoccales</taxon>
        <taxon>Coraliomargaritaceae</taxon>
        <taxon>Thalassobacterium</taxon>
    </lineage>
</organism>
<reference evidence="3 4" key="1">
    <citation type="submission" date="2023-04" db="EMBL/GenBank/DDBJ databases">
        <title>A novel bacteria isolated from coastal sediment.</title>
        <authorList>
            <person name="Liu X.-J."/>
            <person name="Du Z.-J."/>
        </authorList>
    </citation>
    <scope>NUCLEOTIDE SEQUENCE [LARGE SCALE GENOMIC DNA]</scope>
    <source>
        <strain evidence="3 4">SDUM461003</strain>
    </source>
</reference>
<feature type="chain" id="PRO_5046314182" evidence="1">
    <location>
        <begin position="22"/>
        <end position="182"/>
    </location>
</feature>
<protein>
    <submittedName>
        <fullName evidence="3">DUF4136 domain-containing protein</fullName>
    </submittedName>
</protein>
<dbReference type="PROSITE" id="PS51257">
    <property type="entry name" value="PROKAR_LIPOPROTEIN"/>
    <property type="match status" value="1"/>
</dbReference>
<dbReference type="EMBL" id="JARXHW010000046">
    <property type="protein sequence ID" value="MDQ8208945.1"/>
    <property type="molecule type" value="Genomic_DNA"/>
</dbReference>
<dbReference type="Pfam" id="PF13590">
    <property type="entry name" value="DUF4136"/>
    <property type="match status" value="1"/>
</dbReference>
<evidence type="ECO:0000313" key="4">
    <source>
        <dbReference type="Proteomes" id="UP001225316"/>
    </source>
</evidence>
<accession>A0ABU1AXT5</accession>
<proteinExistence type="predicted"/>